<protein>
    <recommendedName>
        <fullName evidence="1">Reverse transcriptase Ty1/copia-type domain-containing protein</fullName>
    </recommendedName>
</protein>
<name>A0AA39E3Y3_VITRO</name>
<dbReference type="EMBL" id="JARBHA010000002">
    <property type="protein sequence ID" value="KAJ9707528.1"/>
    <property type="molecule type" value="Genomic_DNA"/>
</dbReference>
<dbReference type="InterPro" id="IPR043502">
    <property type="entry name" value="DNA/RNA_pol_sf"/>
</dbReference>
<dbReference type="SUPFAM" id="SSF56672">
    <property type="entry name" value="DNA/RNA polymerases"/>
    <property type="match status" value="1"/>
</dbReference>
<evidence type="ECO:0000313" key="3">
    <source>
        <dbReference type="Proteomes" id="UP001168098"/>
    </source>
</evidence>
<proteinExistence type="predicted"/>
<dbReference type="Pfam" id="PF07727">
    <property type="entry name" value="RVT_2"/>
    <property type="match status" value="1"/>
</dbReference>
<sequence>MFLLVYVDDIIIIGTSSQQVQRFITTMAHCFSHKDLGPLAYFLGVEAIHTSSDLFLSQYKYIRDLLEKHNMLGAYAISILMSSTISLKLHDGAPLVDPSKYHQVIGSIQHISFTRPDISFVVNKLS</sequence>
<comment type="caution">
    <text evidence="2">The sequence shown here is derived from an EMBL/GenBank/DDBJ whole genome shotgun (WGS) entry which is preliminary data.</text>
</comment>
<keyword evidence="3" id="KW-1185">Reference proteome</keyword>
<evidence type="ECO:0000313" key="2">
    <source>
        <dbReference type="EMBL" id="KAJ9707528.1"/>
    </source>
</evidence>
<organism evidence="2 3">
    <name type="scientific">Vitis rotundifolia</name>
    <name type="common">Muscadine grape</name>
    <dbReference type="NCBI Taxonomy" id="103349"/>
    <lineage>
        <taxon>Eukaryota</taxon>
        <taxon>Viridiplantae</taxon>
        <taxon>Streptophyta</taxon>
        <taxon>Embryophyta</taxon>
        <taxon>Tracheophyta</taxon>
        <taxon>Spermatophyta</taxon>
        <taxon>Magnoliopsida</taxon>
        <taxon>eudicotyledons</taxon>
        <taxon>Gunneridae</taxon>
        <taxon>Pentapetalae</taxon>
        <taxon>rosids</taxon>
        <taxon>Vitales</taxon>
        <taxon>Vitaceae</taxon>
        <taxon>Viteae</taxon>
        <taxon>Vitis</taxon>
    </lineage>
</organism>
<gene>
    <name evidence="2" type="ORF">PVL29_002525</name>
</gene>
<dbReference type="InterPro" id="IPR013103">
    <property type="entry name" value="RVT_2"/>
</dbReference>
<evidence type="ECO:0000259" key="1">
    <source>
        <dbReference type="Pfam" id="PF07727"/>
    </source>
</evidence>
<dbReference type="AlphaFoldDB" id="A0AA39E3Y3"/>
<accession>A0AA39E3Y3</accession>
<dbReference type="Proteomes" id="UP001168098">
    <property type="component" value="Unassembled WGS sequence"/>
</dbReference>
<feature type="domain" description="Reverse transcriptase Ty1/copia-type" evidence="1">
    <location>
        <begin position="4"/>
        <end position="80"/>
    </location>
</feature>
<reference evidence="2 3" key="1">
    <citation type="journal article" date="2023" name="BMC Biotechnol.">
        <title>Vitis rotundifolia cv Carlos genome sequencing.</title>
        <authorList>
            <person name="Huff M."/>
            <person name="Hulse-Kemp A."/>
            <person name="Scheffler B."/>
            <person name="Youngblood R."/>
            <person name="Simpson S."/>
            <person name="Babiker E."/>
            <person name="Staton M."/>
        </authorList>
    </citation>
    <scope>NUCLEOTIDE SEQUENCE [LARGE SCALE GENOMIC DNA]</scope>
    <source>
        <tissue evidence="2">Leaf</tissue>
    </source>
</reference>